<reference evidence="1" key="1">
    <citation type="submission" date="2023-08" db="EMBL/GenBank/DDBJ databases">
        <title>Reference Genome Resource for the Citrus Pathogen Phytophthora citrophthora.</title>
        <authorList>
            <person name="Moller H."/>
            <person name="Coetzee B."/>
            <person name="Rose L.J."/>
            <person name="Van Niekerk J.M."/>
        </authorList>
    </citation>
    <scope>NUCLEOTIDE SEQUENCE</scope>
    <source>
        <strain evidence="1">STE-U-9442</strain>
    </source>
</reference>
<dbReference type="PANTHER" id="PTHR46586">
    <property type="entry name" value="ANKYRIN REPEAT-CONTAINING PROTEIN"/>
    <property type="match status" value="1"/>
</dbReference>
<dbReference type="Pfam" id="PF12796">
    <property type="entry name" value="Ank_2"/>
    <property type="match status" value="1"/>
</dbReference>
<accession>A0AAD9GGP8</accession>
<dbReference type="InterPro" id="IPR036770">
    <property type="entry name" value="Ankyrin_rpt-contain_sf"/>
</dbReference>
<proteinExistence type="predicted"/>
<dbReference type="Gene3D" id="1.25.40.20">
    <property type="entry name" value="Ankyrin repeat-containing domain"/>
    <property type="match status" value="2"/>
</dbReference>
<evidence type="ECO:0000313" key="2">
    <source>
        <dbReference type="Proteomes" id="UP001259832"/>
    </source>
</evidence>
<dbReference type="InterPro" id="IPR052050">
    <property type="entry name" value="SecEffector_AnkRepeat"/>
</dbReference>
<gene>
    <name evidence="1" type="ORF">P3T76_009252</name>
</gene>
<dbReference type="EMBL" id="JASMQC010000018">
    <property type="protein sequence ID" value="KAK1938102.1"/>
    <property type="molecule type" value="Genomic_DNA"/>
</dbReference>
<dbReference type="PANTHER" id="PTHR46586:SF3">
    <property type="entry name" value="ANKYRIN REPEAT-CONTAINING PROTEIN"/>
    <property type="match status" value="1"/>
</dbReference>
<protein>
    <submittedName>
        <fullName evidence="1">Ankyrin repeat protein L59</fullName>
    </submittedName>
</protein>
<sequence>MPAIVSELDISPAVITVCERFDAANDLVLENVNAFLDLSSKWNLMRAALAGHLHLVQRLSRRNPRKFQRCCQEAMDSAAEFGHLQVVQWLHENREEGCTTDAMDMAACNGHLHIVQWLHENRREGCTTNAMDFAAQHGHLKVVQWLHYSRKEGATHYAIDNAATYGHLNVIQWLHEHRDEGCSQSAVVNAINAGHDEVARWLVANRKSDCLGKMGIVEYLARRGHWNVAALTTKHPYIQELVDADNEIMFMEDEDDMREMQEQEFIRLWNVALQHLQSSR</sequence>
<comment type="caution">
    <text evidence="1">The sequence shown here is derived from an EMBL/GenBank/DDBJ whole genome shotgun (WGS) entry which is preliminary data.</text>
</comment>
<name>A0AAD9GGP8_9STRA</name>
<keyword evidence="2" id="KW-1185">Reference proteome</keyword>
<dbReference type="SUPFAM" id="SSF48403">
    <property type="entry name" value="Ankyrin repeat"/>
    <property type="match status" value="1"/>
</dbReference>
<organism evidence="1 2">
    <name type="scientific">Phytophthora citrophthora</name>
    <dbReference type="NCBI Taxonomy" id="4793"/>
    <lineage>
        <taxon>Eukaryota</taxon>
        <taxon>Sar</taxon>
        <taxon>Stramenopiles</taxon>
        <taxon>Oomycota</taxon>
        <taxon>Peronosporomycetes</taxon>
        <taxon>Peronosporales</taxon>
        <taxon>Peronosporaceae</taxon>
        <taxon>Phytophthora</taxon>
    </lineage>
</organism>
<dbReference type="Proteomes" id="UP001259832">
    <property type="component" value="Unassembled WGS sequence"/>
</dbReference>
<evidence type="ECO:0000313" key="1">
    <source>
        <dbReference type="EMBL" id="KAK1938102.1"/>
    </source>
</evidence>
<dbReference type="InterPro" id="IPR002110">
    <property type="entry name" value="Ankyrin_rpt"/>
</dbReference>
<dbReference type="AlphaFoldDB" id="A0AAD9GGP8"/>